<reference evidence="12 13" key="1">
    <citation type="journal article" date="2019" name="Sci. Rep.">
        <title>A high-quality genome of Eragrostis curvula grass provides insights into Poaceae evolution and supports new strategies to enhance forage quality.</title>
        <authorList>
            <person name="Carballo J."/>
            <person name="Santos B.A.C.M."/>
            <person name="Zappacosta D."/>
            <person name="Garbus I."/>
            <person name="Selva J.P."/>
            <person name="Gallo C.A."/>
            <person name="Diaz A."/>
            <person name="Albertini E."/>
            <person name="Caccamo M."/>
            <person name="Echenique V."/>
        </authorList>
    </citation>
    <scope>NUCLEOTIDE SEQUENCE [LARGE SCALE GENOMIC DNA]</scope>
    <source>
        <strain evidence="13">cv. Victoria</strain>
        <tissue evidence="12">Leaf</tissue>
    </source>
</reference>
<dbReference type="Gene3D" id="1.10.510.10">
    <property type="entry name" value="Transferase(Phosphotransferase) domain 1"/>
    <property type="match status" value="1"/>
</dbReference>
<name>A0A5J9V2I6_9POAL</name>
<dbReference type="SUPFAM" id="SSF56112">
    <property type="entry name" value="Protein kinase-like (PK-like)"/>
    <property type="match status" value="1"/>
</dbReference>
<keyword evidence="7" id="KW-0472">Membrane</keyword>
<evidence type="ECO:0000256" key="6">
    <source>
        <dbReference type="ARBA" id="ARBA00022989"/>
    </source>
</evidence>
<dbReference type="InterPro" id="IPR052422">
    <property type="entry name" value="Auxin_Ser/Thr_Kinase"/>
</dbReference>
<dbReference type="InterPro" id="IPR011009">
    <property type="entry name" value="Kinase-like_dom_sf"/>
</dbReference>
<dbReference type="InterPro" id="IPR017441">
    <property type="entry name" value="Protein_kinase_ATP_BS"/>
</dbReference>
<dbReference type="Pfam" id="PF07714">
    <property type="entry name" value="PK_Tyr_Ser-Thr"/>
    <property type="match status" value="1"/>
</dbReference>
<keyword evidence="6" id="KW-1133">Transmembrane helix</keyword>
<accession>A0A5J9V2I6</accession>
<keyword evidence="9" id="KW-0325">Glycoprotein</keyword>
<keyword evidence="8" id="KW-0675">Receptor</keyword>
<feature type="domain" description="Protein kinase" evidence="11">
    <location>
        <begin position="130"/>
        <end position="236"/>
    </location>
</feature>
<dbReference type="PROSITE" id="PS00107">
    <property type="entry name" value="PROTEIN_KINASE_ATP"/>
    <property type="match status" value="1"/>
</dbReference>
<feature type="binding site" evidence="10">
    <location>
        <position position="157"/>
    </location>
    <ligand>
        <name>ATP</name>
        <dbReference type="ChEBI" id="CHEBI:30616"/>
    </ligand>
</feature>
<keyword evidence="4" id="KW-0732">Signal</keyword>
<organism evidence="12 13">
    <name type="scientific">Eragrostis curvula</name>
    <name type="common">weeping love grass</name>
    <dbReference type="NCBI Taxonomy" id="38414"/>
    <lineage>
        <taxon>Eukaryota</taxon>
        <taxon>Viridiplantae</taxon>
        <taxon>Streptophyta</taxon>
        <taxon>Embryophyta</taxon>
        <taxon>Tracheophyta</taxon>
        <taxon>Spermatophyta</taxon>
        <taxon>Magnoliopsida</taxon>
        <taxon>Liliopsida</taxon>
        <taxon>Poales</taxon>
        <taxon>Poaceae</taxon>
        <taxon>PACMAD clade</taxon>
        <taxon>Chloridoideae</taxon>
        <taxon>Eragrostideae</taxon>
        <taxon>Eragrostidinae</taxon>
        <taxon>Eragrostis</taxon>
    </lineage>
</organism>
<keyword evidence="2" id="KW-0433">Leucine-rich repeat</keyword>
<proteinExistence type="predicted"/>
<evidence type="ECO:0000256" key="4">
    <source>
        <dbReference type="ARBA" id="ARBA00022729"/>
    </source>
</evidence>
<gene>
    <name evidence="12" type="ORF">EJB05_21318</name>
</gene>
<dbReference type="InterPro" id="IPR000719">
    <property type="entry name" value="Prot_kinase_dom"/>
</dbReference>
<keyword evidence="13" id="KW-1185">Reference proteome</keyword>
<protein>
    <recommendedName>
        <fullName evidence="11">Protein kinase domain-containing protein</fullName>
    </recommendedName>
</protein>
<evidence type="ECO:0000256" key="9">
    <source>
        <dbReference type="ARBA" id="ARBA00023180"/>
    </source>
</evidence>
<evidence type="ECO:0000256" key="5">
    <source>
        <dbReference type="ARBA" id="ARBA00022737"/>
    </source>
</evidence>
<evidence type="ECO:0000313" key="13">
    <source>
        <dbReference type="Proteomes" id="UP000324897"/>
    </source>
</evidence>
<evidence type="ECO:0000256" key="1">
    <source>
        <dbReference type="ARBA" id="ARBA00004167"/>
    </source>
</evidence>
<dbReference type="PANTHER" id="PTHR47986">
    <property type="entry name" value="OSJNBA0070M12.3 PROTEIN"/>
    <property type="match status" value="1"/>
</dbReference>
<keyword evidence="5" id="KW-0677">Repeat</keyword>
<evidence type="ECO:0000256" key="3">
    <source>
        <dbReference type="ARBA" id="ARBA00022692"/>
    </source>
</evidence>
<dbReference type="OrthoDB" id="681355at2759"/>
<dbReference type="Proteomes" id="UP000324897">
    <property type="component" value="Chromosome 1"/>
</dbReference>
<dbReference type="InterPro" id="IPR001245">
    <property type="entry name" value="Ser-Thr/Tyr_kinase_cat_dom"/>
</dbReference>
<dbReference type="GO" id="GO:0005524">
    <property type="term" value="F:ATP binding"/>
    <property type="evidence" value="ECO:0007669"/>
    <property type="project" value="UniProtKB-UniRule"/>
</dbReference>
<dbReference type="AlphaFoldDB" id="A0A5J9V2I6"/>
<evidence type="ECO:0000256" key="7">
    <source>
        <dbReference type="ARBA" id="ARBA00023136"/>
    </source>
</evidence>
<dbReference type="Gramene" id="TVU29734">
    <property type="protein sequence ID" value="TVU29734"/>
    <property type="gene ID" value="EJB05_21318"/>
</dbReference>
<comment type="caution">
    <text evidence="12">The sequence shown here is derived from an EMBL/GenBank/DDBJ whole genome shotgun (WGS) entry which is preliminary data.</text>
</comment>
<keyword evidence="10" id="KW-0547">Nucleotide-binding</keyword>
<evidence type="ECO:0000256" key="10">
    <source>
        <dbReference type="PROSITE-ProRule" id="PRU10141"/>
    </source>
</evidence>
<keyword evidence="3" id="KW-0812">Transmembrane</keyword>
<dbReference type="PROSITE" id="PS50011">
    <property type="entry name" value="PROTEIN_KINASE_DOM"/>
    <property type="match status" value="1"/>
</dbReference>
<sequence length="236" mass="25076">MEGGKALAALQTLQLPCPPSCAAAATAILCARSSAPVAPSRASNYTPLVILVAAATPGRRPLSLPDQAGPLSSANDAAPSELSSYGRSRVVLLPGRTAGIPTYISCVHGTSFRGMVETPLYIHIKATNQFDENNRLGEGGGGVVFKGSMNGKLVAVKRCKSGTYGSKGLEGFDAKISVLRKVEHQNLVELLGYCIQDAERLLVYEYMPSGTLLDHLSLKSHTFIWSQRMTICRDIA</sequence>
<comment type="subcellular location">
    <subcellularLocation>
        <location evidence="1">Membrane</location>
        <topology evidence="1">Single-pass membrane protein</topology>
    </subcellularLocation>
</comment>
<dbReference type="GO" id="GO:0004672">
    <property type="term" value="F:protein kinase activity"/>
    <property type="evidence" value="ECO:0007669"/>
    <property type="project" value="InterPro"/>
</dbReference>
<dbReference type="EMBL" id="RWGY01000011">
    <property type="protein sequence ID" value="TVU29734.1"/>
    <property type="molecule type" value="Genomic_DNA"/>
</dbReference>
<evidence type="ECO:0000256" key="8">
    <source>
        <dbReference type="ARBA" id="ARBA00023170"/>
    </source>
</evidence>
<dbReference type="PANTHER" id="PTHR47986:SF34">
    <property type="entry name" value="RECEPTOR-LIKE KINASE TMK2"/>
    <property type="match status" value="1"/>
</dbReference>
<evidence type="ECO:0000313" key="12">
    <source>
        <dbReference type="EMBL" id="TVU29734.1"/>
    </source>
</evidence>
<feature type="non-terminal residue" evidence="12">
    <location>
        <position position="1"/>
    </location>
</feature>
<dbReference type="GO" id="GO:0016020">
    <property type="term" value="C:membrane"/>
    <property type="evidence" value="ECO:0007669"/>
    <property type="project" value="UniProtKB-SubCell"/>
</dbReference>
<evidence type="ECO:0000259" key="11">
    <source>
        <dbReference type="PROSITE" id="PS50011"/>
    </source>
</evidence>
<evidence type="ECO:0000256" key="2">
    <source>
        <dbReference type="ARBA" id="ARBA00022614"/>
    </source>
</evidence>
<keyword evidence="10" id="KW-0067">ATP-binding</keyword>